<keyword evidence="2" id="KW-0812">Transmembrane</keyword>
<dbReference type="PANTHER" id="PTHR33646">
    <property type="entry name" value="GB|AAF00631.1"/>
    <property type="match status" value="1"/>
</dbReference>
<feature type="region of interest" description="Disordered" evidence="1">
    <location>
        <begin position="136"/>
        <end position="159"/>
    </location>
</feature>
<evidence type="ECO:0000259" key="3">
    <source>
        <dbReference type="Pfam" id="PF20705"/>
    </source>
</evidence>
<protein>
    <recommendedName>
        <fullName evidence="3">DUF6821 domain-containing protein</fullName>
    </recommendedName>
</protein>
<gene>
    <name evidence="4" type="ORF">ISN45_Aa06g017840</name>
</gene>
<dbReference type="PANTHER" id="PTHR33646:SF19">
    <property type="entry name" value="GB|AAF00631.1"/>
    <property type="match status" value="1"/>
</dbReference>
<evidence type="ECO:0000313" key="5">
    <source>
        <dbReference type="Proteomes" id="UP000694240"/>
    </source>
</evidence>
<evidence type="ECO:0000256" key="2">
    <source>
        <dbReference type="SAM" id="Phobius"/>
    </source>
</evidence>
<dbReference type="AlphaFoldDB" id="A0A8T1YY64"/>
<evidence type="ECO:0000313" key="4">
    <source>
        <dbReference type="EMBL" id="KAG7551066.1"/>
    </source>
</evidence>
<dbReference type="Pfam" id="PF20705">
    <property type="entry name" value="DUF6821"/>
    <property type="match status" value="1"/>
</dbReference>
<organism evidence="4 5">
    <name type="scientific">Arabidopsis thaliana x Arabidopsis arenosa</name>
    <dbReference type="NCBI Taxonomy" id="1240361"/>
    <lineage>
        <taxon>Eukaryota</taxon>
        <taxon>Viridiplantae</taxon>
        <taxon>Streptophyta</taxon>
        <taxon>Embryophyta</taxon>
        <taxon>Tracheophyta</taxon>
        <taxon>Spermatophyta</taxon>
        <taxon>Magnoliopsida</taxon>
        <taxon>eudicotyledons</taxon>
        <taxon>Gunneridae</taxon>
        <taxon>Pentapetalae</taxon>
        <taxon>rosids</taxon>
        <taxon>malvids</taxon>
        <taxon>Brassicales</taxon>
        <taxon>Brassicaceae</taxon>
        <taxon>Camelineae</taxon>
        <taxon>Arabidopsis</taxon>
    </lineage>
</organism>
<name>A0A8T1YY64_9BRAS</name>
<dbReference type="InterPro" id="IPR049224">
    <property type="entry name" value="DUF6821"/>
</dbReference>
<comment type="caution">
    <text evidence="4">The sequence shown here is derived from an EMBL/GenBank/DDBJ whole genome shotgun (WGS) entry which is preliminary data.</text>
</comment>
<dbReference type="InterPro" id="IPR045883">
    <property type="entry name" value="At4g13530-like"/>
</dbReference>
<accession>A0A8T1YY64</accession>
<dbReference type="EMBL" id="JAEFBK010000011">
    <property type="protein sequence ID" value="KAG7551066.1"/>
    <property type="molecule type" value="Genomic_DNA"/>
</dbReference>
<keyword evidence="2" id="KW-0472">Membrane</keyword>
<keyword evidence="5" id="KW-1185">Reference proteome</keyword>
<feature type="compositionally biased region" description="Basic and acidic residues" evidence="1">
    <location>
        <begin position="84"/>
        <end position="94"/>
    </location>
</feature>
<evidence type="ECO:0000256" key="1">
    <source>
        <dbReference type="SAM" id="MobiDB-lite"/>
    </source>
</evidence>
<feature type="region of interest" description="Disordered" evidence="1">
    <location>
        <begin position="82"/>
        <end position="108"/>
    </location>
</feature>
<sequence length="281" mass="31360">MDLEDWELLPKNIYKGLDLDIGHDEDHEATKMMRNTGKSFDSDYFICPIQDSVGKTELLHQRSSVVPTQLFQIPITWEPLSPVDDNKDHKKYPDPDFSEPDPELLTESLPSPRITFKKTKETEFADMKIDSPAARFISPLPQNDEKHSDSEGGLGGESYDEIMGSEVEEGSDLSSKKEVDWDEGEKMNLWKKGLNGIGAICSFGVAAAAATICVFFLGHNSSIQGGRNKNQVLRLQIYSDDNKRMNEVVKHATKLNEAISVMKGLPVARAQISFGGYYDAL</sequence>
<feature type="domain" description="DUF6821" evidence="3">
    <location>
        <begin position="114"/>
        <end position="281"/>
    </location>
</feature>
<feature type="transmembrane region" description="Helical" evidence="2">
    <location>
        <begin position="196"/>
        <end position="218"/>
    </location>
</feature>
<keyword evidence="2" id="KW-1133">Transmembrane helix</keyword>
<reference evidence="4 5" key="1">
    <citation type="submission" date="2020-12" db="EMBL/GenBank/DDBJ databases">
        <title>Concerted genomic and epigenomic changes stabilize Arabidopsis allopolyploids.</title>
        <authorList>
            <person name="Chen Z."/>
        </authorList>
    </citation>
    <scope>NUCLEOTIDE SEQUENCE [LARGE SCALE GENOMIC DNA]</scope>
    <source>
        <strain evidence="4">Allo738</strain>
        <tissue evidence="4">Leaf</tissue>
    </source>
</reference>
<proteinExistence type="predicted"/>
<dbReference type="Proteomes" id="UP000694240">
    <property type="component" value="Chromosome 11"/>
</dbReference>